<dbReference type="GO" id="GO:0007018">
    <property type="term" value="P:microtubule-based movement"/>
    <property type="evidence" value="ECO:0007669"/>
    <property type="project" value="InterPro"/>
</dbReference>
<dbReference type="AlphaFoldDB" id="A0A0L7RC86"/>
<dbReference type="GO" id="GO:0005634">
    <property type="term" value="C:nucleus"/>
    <property type="evidence" value="ECO:0007669"/>
    <property type="project" value="TreeGrafter"/>
</dbReference>
<evidence type="ECO:0000313" key="13">
    <source>
        <dbReference type="EMBL" id="KOC68607.1"/>
    </source>
</evidence>
<dbReference type="CDD" id="cd01368">
    <property type="entry name" value="KISc_KIF23_like"/>
    <property type="match status" value="1"/>
</dbReference>
<evidence type="ECO:0000313" key="14">
    <source>
        <dbReference type="Proteomes" id="UP000053825"/>
    </source>
</evidence>
<dbReference type="InterPro" id="IPR047149">
    <property type="entry name" value="KIF11-like"/>
</dbReference>
<evidence type="ECO:0000256" key="3">
    <source>
        <dbReference type="ARBA" id="ARBA00022553"/>
    </source>
</evidence>
<dbReference type="GO" id="GO:0005524">
    <property type="term" value="F:ATP binding"/>
    <property type="evidence" value="ECO:0007669"/>
    <property type="project" value="UniProtKB-UniRule"/>
</dbReference>
<dbReference type="GO" id="GO:0051231">
    <property type="term" value="P:spindle elongation"/>
    <property type="evidence" value="ECO:0007669"/>
    <property type="project" value="TreeGrafter"/>
</dbReference>
<name>A0A0L7RC86_9HYME</name>
<evidence type="ECO:0000256" key="5">
    <source>
        <dbReference type="ARBA" id="ARBA00022840"/>
    </source>
</evidence>
<feature type="domain" description="Kinesin motor" evidence="12">
    <location>
        <begin position="6"/>
        <end position="421"/>
    </location>
</feature>
<evidence type="ECO:0000256" key="9">
    <source>
        <dbReference type="PROSITE-ProRule" id="PRU00283"/>
    </source>
</evidence>
<dbReference type="InterPro" id="IPR038105">
    <property type="entry name" value="Kif23_Arf-bd_sf"/>
</dbReference>
<dbReference type="Pfam" id="PF00225">
    <property type="entry name" value="Kinesin"/>
    <property type="match status" value="1"/>
</dbReference>
<dbReference type="SUPFAM" id="SSF52540">
    <property type="entry name" value="P-loop containing nucleoside triphosphate hydrolases"/>
    <property type="match status" value="1"/>
</dbReference>
<dbReference type="GO" id="GO:0005876">
    <property type="term" value="C:spindle microtubule"/>
    <property type="evidence" value="ECO:0007669"/>
    <property type="project" value="TreeGrafter"/>
</dbReference>
<evidence type="ECO:0000256" key="11">
    <source>
        <dbReference type="SAM" id="MobiDB-lite"/>
    </source>
</evidence>
<feature type="region of interest" description="Disordered" evidence="11">
    <location>
        <begin position="790"/>
        <end position="828"/>
    </location>
</feature>
<keyword evidence="7 9" id="KW-0505">Motor protein</keyword>
<evidence type="ECO:0000256" key="6">
    <source>
        <dbReference type="ARBA" id="ARBA00023054"/>
    </source>
</evidence>
<organism evidence="13 14">
    <name type="scientific">Habropoda laboriosa</name>
    <dbReference type="NCBI Taxonomy" id="597456"/>
    <lineage>
        <taxon>Eukaryota</taxon>
        <taxon>Metazoa</taxon>
        <taxon>Ecdysozoa</taxon>
        <taxon>Arthropoda</taxon>
        <taxon>Hexapoda</taxon>
        <taxon>Insecta</taxon>
        <taxon>Pterygota</taxon>
        <taxon>Neoptera</taxon>
        <taxon>Endopterygota</taxon>
        <taxon>Hymenoptera</taxon>
        <taxon>Apocrita</taxon>
        <taxon>Aculeata</taxon>
        <taxon>Apoidea</taxon>
        <taxon>Anthophila</taxon>
        <taxon>Apidae</taxon>
        <taxon>Habropoda</taxon>
    </lineage>
</organism>
<keyword evidence="2" id="KW-0963">Cytoplasm</keyword>
<dbReference type="PROSITE" id="PS50067">
    <property type="entry name" value="KINESIN_MOTOR_2"/>
    <property type="match status" value="1"/>
</dbReference>
<evidence type="ECO:0000256" key="10">
    <source>
        <dbReference type="SAM" id="Coils"/>
    </source>
</evidence>
<dbReference type="InterPro" id="IPR001752">
    <property type="entry name" value="Kinesin_motor_dom"/>
</dbReference>
<feature type="region of interest" description="Disordered" evidence="11">
    <location>
        <begin position="163"/>
        <end position="183"/>
    </location>
</feature>
<dbReference type="EMBL" id="KQ414615">
    <property type="protein sequence ID" value="KOC68607.1"/>
    <property type="molecule type" value="Genomic_DNA"/>
</dbReference>
<evidence type="ECO:0000256" key="7">
    <source>
        <dbReference type="ARBA" id="ARBA00023175"/>
    </source>
</evidence>
<dbReference type="PANTHER" id="PTHR47970">
    <property type="entry name" value="KINESIN-LIKE PROTEIN KIF11"/>
    <property type="match status" value="1"/>
</dbReference>
<feature type="coiled-coil region" evidence="10">
    <location>
        <begin position="499"/>
        <end position="530"/>
    </location>
</feature>
<dbReference type="InterPro" id="IPR032384">
    <property type="entry name" value="Kif23_Arf-bd"/>
</dbReference>
<evidence type="ECO:0000256" key="2">
    <source>
        <dbReference type="ARBA" id="ARBA00022490"/>
    </source>
</evidence>
<dbReference type="InterPro" id="IPR027417">
    <property type="entry name" value="P-loop_NTPase"/>
</dbReference>
<keyword evidence="4 9" id="KW-0547">Nucleotide-binding</keyword>
<accession>A0A0L7RC86</accession>
<comment type="similarity">
    <text evidence="9">Belongs to the TRAFAC class myosin-kinesin ATPase superfamily. Kinesin family.</text>
</comment>
<dbReference type="GO" id="GO:0008574">
    <property type="term" value="F:plus-end-directed microtubule motor activity"/>
    <property type="evidence" value="ECO:0007669"/>
    <property type="project" value="TreeGrafter"/>
</dbReference>
<dbReference type="STRING" id="597456.A0A0L7RC86"/>
<evidence type="ECO:0000256" key="8">
    <source>
        <dbReference type="ARBA" id="ARBA00023212"/>
    </source>
</evidence>
<feature type="compositionally biased region" description="Polar residues" evidence="11">
    <location>
        <begin position="806"/>
        <end position="818"/>
    </location>
</feature>
<sequence>MLSKDPVQVYCRLRPMQHSTDVACMKVTSDTTVVITPPESAINFRSSSNKEIQTTFSNVFTSDATQKEIFNVVALPLVENIIRGRNSLLFTYGVTGSGKTYTMTGEPQDAGIMPRCLDVIFNSIANYQTKKFIFKPDKLNGFDIQGEADAMLDRQSELHAGLMSQRAGKSGKVRKAESDGDSNPMIAREIDESQIVQVDQDNAYAVFVTYVEIYNNSVYDLLEDEDIRTKSLQSKIVREDGNKNMYVHAVTEIEVKSSEEAFEVFQRGQRRRRVAHTALNAESSRSHSVFTIRLVQAPLDCDGEQIIQDKRVVCITQLSLVDLAGSERTNRTKNTGQRLREAGNINNSLMTLRSCLEILRENQLQGTSKMVPYRDSKLTHLFKNYFDGEGQVRMIVCINPRTDDYDETIQVMKFAEMTQEVQVARPTITKIDLGFTPGRRHANKIFKEARTKLEKEGRPEAADLEVDIGLVYSLGGPFPELEISSPRSDQIITNLMHFLEQRINKRNILRADLQQKQNNLRKMLMVVEQEHLNLKIENASLKAANSQQKKKVSALEGHLCKTEEQIDSLLRKLNHANDTIRSLQQELKDRDMALNQRLIDKQRVKQKYNTKMQVETDKMNRELEIKLRQQREHLQNQMKEKDNKLRLVKQILVDENGSNVPKDHAIATPNCAEATPKATDCRSRRDKMHVANLRYRRSQSADRWIDHRPGAIVPVGTVLQPLMHRRRSVTRLTDPKEITEGASRYCLVAQEQDTDGELETKLFKGDIIPTSGGGAQVVFNDMECLKQLSPKARKRSGPLAPDNVNDIGTPNHSSTLMETHSKRPRVVS</sequence>
<reference evidence="13 14" key="1">
    <citation type="submission" date="2015-07" db="EMBL/GenBank/DDBJ databases">
        <title>The genome of Habropoda laboriosa.</title>
        <authorList>
            <person name="Pan H."/>
            <person name="Kapheim K."/>
        </authorList>
    </citation>
    <scope>NUCLEOTIDE SEQUENCE [LARGE SCALE GENOMIC DNA]</scope>
    <source>
        <strain evidence="13">0110345459</strain>
    </source>
</reference>
<keyword evidence="3" id="KW-0597">Phosphoprotein</keyword>
<evidence type="ECO:0000256" key="4">
    <source>
        <dbReference type="ARBA" id="ARBA00022741"/>
    </source>
</evidence>
<dbReference type="PRINTS" id="PR00380">
    <property type="entry name" value="KINESINHEAVY"/>
</dbReference>
<proteinExistence type="inferred from homology"/>
<dbReference type="GO" id="GO:0072686">
    <property type="term" value="C:mitotic spindle"/>
    <property type="evidence" value="ECO:0007669"/>
    <property type="project" value="TreeGrafter"/>
</dbReference>
<gene>
    <name evidence="13" type="ORF">WH47_06398</name>
</gene>
<evidence type="ECO:0000256" key="1">
    <source>
        <dbReference type="ARBA" id="ARBA00004186"/>
    </source>
</evidence>
<dbReference type="GO" id="GO:0090307">
    <property type="term" value="P:mitotic spindle assembly"/>
    <property type="evidence" value="ECO:0007669"/>
    <property type="project" value="TreeGrafter"/>
</dbReference>
<keyword evidence="6 10" id="KW-0175">Coiled coil</keyword>
<dbReference type="OrthoDB" id="2403182at2759"/>
<dbReference type="Proteomes" id="UP000053825">
    <property type="component" value="Unassembled WGS sequence"/>
</dbReference>
<evidence type="ECO:0000259" key="12">
    <source>
        <dbReference type="PROSITE" id="PS50067"/>
    </source>
</evidence>
<keyword evidence="5 9" id="KW-0067">ATP-binding</keyword>
<comment type="subcellular location">
    <subcellularLocation>
        <location evidence="1">Cytoplasm</location>
        <location evidence="1">Cytoskeleton</location>
        <location evidence="1">Spindle</location>
    </subcellularLocation>
</comment>
<dbReference type="GO" id="GO:0008017">
    <property type="term" value="F:microtubule binding"/>
    <property type="evidence" value="ECO:0007669"/>
    <property type="project" value="InterPro"/>
</dbReference>
<protein>
    <submittedName>
        <fullName evidence="13">Kinesin-like protein KIF23</fullName>
    </submittedName>
</protein>
<dbReference type="Gene3D" id="3.40.850.10">
    <property type="entry name" value="Kinesin motor domain"/>
    <property type="match status" value="1"/>
</dbReference>
<keyword evidence="14" id="KW-1185">Reference proteome</keyword>
<dbReference type="SMART" id="SM00129">
    <property type="entry name" value="KISc"/>
    <property type="match status" value="1"/>
</dbReference>
<dbReference type="Pfam" id="PF16540">
    <property type="entry name" value="MKLP1_Arf_bdg"/>
    <property type="match status" value="1"/>
</dbReference>
<dbReference type="InterPro" id="IPR036961">
    <property type="entry name" value="Kinesin_motor_dom_sf"/>
</dbReference>
<keyword evidence="8" id="KW-0206">Cytoskeleton</keyword>
<dbReference type="PANTHER" id="PTHR47970:SF29">
    <property type="entry name" value="KINESIN FAMILY MEMBER 20B"/>
    <property type="match status" value="1"/>
</dbReference>
<dbReference type="Gene3D" id="2.60.40.4330">
    <property type="entry name" value="Kinesin-like protein Kif23, Arf6-interacting domain"/>
    <property type="match status" value="1"/>
</dbReference>
<feature type="binding site" evidence="9">
    <location>
        <begin position="93"/>
        <end position="100"/>
    </location>
    <ligand>
        <name>ATP</name>
        <dbReference type="ChEBI" id="CHEBI:30616"/>
    </ligand>
</feature>
<feature type="coiled-coil region" evidence="10">
    <location>
        <begin position="620"/>
        <end position="651"/>
    </location>
</feature>